<feature type="region of interest" description="Disordered" evidence="1">
    <location>
        <begin position="274"/>
        <end position="298"/>
    </location>
</feature>
<feature type="compositionally biased region" description="Basic and acidic residues" evidence="1">
    <location>
        <begin position="201"/>
        <end position="215"/>
    </location>
</feature>
<evidence type="ECO:0000313" key="2">
    <source>
        <dbReference type="EMBL" id="KAF2149293.1"/>
    </source>
</evidence>
<feature type="region of interest" description="Disordered" evidence="1">
    <location>
        <begin position="397"/>
        <end position="546"/>
    </location>
</feature>
<reference evidence="2" key="1">
    <citation type="journal article" date="2020" name="Stud. Mycol.">
        <title>101 Dothideomycetes genomes: a test case for predicting lifestyles and emergence of pathogens.</title>
        <authorList>
            <person name="Haridas S."/>
            <person name="Albert R."/>
            <person name="Binder M."/>
            <person name="Bloem J."/>
            <person name="Labutti K."/>
            <person name="Salamov A."/>
            <person name="Andreopoulos B."/>
            <person name="Baker S."/>
            <person name="Barry K."/>
            <person name="Bills G."/>
            <person name="Bluhm B."/>
            <person name="Cannon C."/>
            <person name="Castanera R."/>
            <person name="Culley D."/>
            <person name="Daum C."/>
            <person name="Ezra D."/>
            <person name="Gonzalez J."/>
            <person name="Henrissat B."/>
            <person name="Kuo A."/>
            <person name="Liang C."/>
            <person name="Lipzen A."/>
            <person name="Lutzoni F."/>
            <person name="Magnuson J."/>
            <person name="Mondo S."/>
            <person name="Nolan M."/>
            <person name="Ohm R."/>
            <person name="Pangilinan J."/>
            <person name="Park H.-J."/>
            <person name="Ramirez L."/>
            <person name="Alfaro M."/>
            <person name="Sun H."/>
            <person name="Tritt A."/>
            <person name="Yoshinaga Y."/>
            <person name="Zwiers L.-H."/>
            <person name="Turgeon B."/>
            <person name="Goodwin S."/>
            <person name="Spatafora J."/>
            <person name="Crous P."/>
            <person name="Grigoriev I."/>
        </authorList>
    </citation>
    <scope>NUCLEOTIDE SEQUENCE</scope>
    <source>
        <strain evidence="2">CBS 260.36</strain>
    </source>
</reference>
<feature type="compositionally biased region" description="Polar residues" evidence="1">
    <location>
        <begin position="620"/>
        <end position="629"/>
    </location>
</feature>
<dbReference type="EMBL" id="ML996091">
    <property type="protein sequence ID" value="KAF2149293.1"/>
    <property type="molecule type" value="Genomic_DNA"/>
</dbReference>
<feature type="compositionally biased region" description="Acidic residues" evidence="1">
    <location>
        <begin position="280"/>
        <end position="293"/>
    </location>
</feature>
<proteinExistence type="predicted"/>
<organism evidence="2 3">
    <name type="scientific">Myriangium duriaei CBS 260.36</name>
    <dbReference type="NCBI Taxonomy" id="1168546"/>
    <lineage>
        <taxon>Eukaryota</taxon>
        <taxon>Fungi</taxon>
        <taxon>Dikarya</taxon>
        <taxon>Ascomycota</taxon>
        <taxon>Pezizomycotina</taxon>
        <taxon>Dothideomycetes</taxon>
        <taxon>Dothideomycetidae</taxon>
        <taxon>Myriangiales</taxon>
        <taxon>Myriangiaceae</taxon>
        <taxon>Myriangium</taxon>
    </lineage>
</organism>
<comment type="caution">
    <text evidence="2">The sequence shown here is derived from an EMBL/GenBank/DDBJ whole genome shotgun (WGS) entry which is preliminary data.</text>
</comment>
<evidence type="ECO:0000256" key="1">
    <source>
        <dbReference type="SAM" id="MobiDB-lite"/>
    </source>
</evidence>
<evidence type="ECO:0000313" key="3">
    <source>
        <dbReference type="Proteomes" id="UP000799439"/>
    </source>
</evidence>
<feature type="compositionally biased region" description="Basic and acidic residues" evidence="1">
    <location>
        <begin position="1"/>
        <end position="10"/>
    </location>
</feature>
<name>A0A9P4MDK6_9PEZI</name>
<dbReference type="Proteomes" id="UP000799439">
    <property type="component" value="Unassembled WGS sequence"/>
</dbReference>
<feature type="region of interest" description="Disordered" evidence="1">
    <location>
        <begin position="558"/>
        <end position="629"/>
    </location>
</feature>
<dbReference type="AlphaFoldDB" id="A0A9P4MDK6"/>
<protein>
    <submittedName>
        <fullName evidence="2">Uncharacterized protein</fullName>
    </submittedName>
</protein>
<dbReference type="OrthoDB" id="3906985at2759"/>
<feature type="compositionally biased region" description="Polar residues" evidence="1">
    <location>
        <begin position="185"/>
        <end position="194"/>
    </location>
</feature>
<gene>
    <name evidence="2" type="ORF">K461DRAFT_270904</name>
</gene>
<feature type="compositionally biased region" description="Polar residues" evidence="1">
    <location>
        <begin position="435"/>
        <end position="456"/>
    </location>
</feature>
<feature type="region of interest" description="Disordered" evidence="1">
    <location>
        <begin position="1"/>
        <end position="248"/>
    </location>
</feature>
<accession>A0A9P4MDK6</accession>
<sequence length="629" mass="69986">MTGSDRDRVYRSGPGTRQQRFPARKTTIKPSLRRGSSGRTTQQSTLTQLDFCTPQSSSVVHETDSEDEYHAEQPRRKRRKLQPNKRQNTLTQMLPGRADSNSDSELDDWPIRDELKVVQETQWDPDAREITESASAASSFLEEKSRSLEPDIVRDSPVGQRPADTRSHSPIVLSTPVRTQREEIPSSQTPQSILFTKHSRPRQDSLHRSPLKDRSTNVVDVPASPTSRNVDTETLPKPVSPIQFRKPLVPSPRKDVEFSINDKAVTPPKLTRFSTIPDSQFDDSNDITIDDDTQTSPRVPATYFPDTYRTQLQSSVEGLSQYGKHFDPACSALDRDALRFEYTQLSPDEFHSPHAISPIREFLSRNPGDQSTRFFEDDRAATFLNPPAEMIDLTSDIADLPSPQPNSPASSLPTPIKIQRSSPIRIPVEERPKVRSSQATTVAGTQDQAPWSSRIPQTHFPPLQDQDNTSSSPTRDDNPPTSSPFPQVPSSPLLGTSIRHSPFTVHTYSSPPIVQDSDESDDDITLLPPTSDGLNTPRPATGKQRRFKLAREVLPDSLLDFTVPEPPAWSSSPFRRSDDTDDDNGKTQAQAAGPSLGEEQQPKGNVGADADYSLPPPSSGWRSSARQRK</sequence>
<keyword evidence="3" id="KW-1185">Reference proteome</keyword>
<feature type="compositionally biased region" description="Basic and acidic residues" evidence="1">
    <location>
        <begin position="141"/>
        <end position="154"/>
    </location>
</feature>
<feature type="compositionally biased region" description="Polar residues" evidence="1">
    <location>
        <begin position="37"/>
        <end position="60"/>
    </location>
</feature>